<dbReference type="InterPro" id="IPR001293">
    <property type="entry name" value="Znf_TRAF"/>
</dbReference>
<organism evidence="6">
    <name type="scientific">Alectorobius mimon</name>
    <dbReference type="NCBI Taxonomy" id="360319"/>
    <lineage>
        <taxon>Eukaryota</taxon>
        <taxon>Metazoa</taxon>
        <taxon>Ecdysozoa</taxon>
        <taxon>Arthropoda</taxon>
        <taxon>Chelicerata</taxon>
        <taxon>Arachnida</taxon>
        <taxon>Acari</taxon>
        <taxon>Parasitiformes</taxon>
        <taxon>Ixodida</taxon>
        <taxon>Ixodoidea</taxon>
        <taxon>Argasidae</taxon>
        <taxon>Ornithodorinae</taxon>
        <taxon>Alectorobius</taxon>
    </lineage>
</organism>
<dbReference type="PANTHER" id="PTHR10131">
    <property type="entry name" value="TNF RECEPTOR ASSOCIATED FACTOR"/>
    <property type="match status" value="1"/>
</dbReference>
<name>A0A147BA62_9ACAR</name>
<proteinExistence type="predicted"/>
<dbReference type="PANTHER" id="PTHR10131:SF157">
    <property type="entry name" value="RECEPTOR-ASSOCIATED FACTOR, PUTATIVE-RELATED"/>
    <property type="match status" value="1"/>
</dbReference>
<feature type="domain" description="TRAF-type" evidence="5">
    <location>
        <begin position="86"/>
        <end position="128"/>
    </location>
</feature>
<evidence type="ECO:0000256" key="1">
    <source>
        <dbReference type="ARBA" id="ARBA00022723"/>
    </source>
</evidence>
<dbReference type="EMBL" id="GEIB01000092">
    <property type="protein sequence ID" value="JAR87666.1"/>
    <property type="molecule type" value="Transcribed_RNA"/>
</dbReference>
<dbReference type="AlphaFoldDB" id="A0A147BA62"/>
<dbReference type="GO" id="GO:0043122">
    <property type="term" value="P:regulation of canonical NF-kappaB signal transduction"/>
    <property type="evidence" value="ECO:0007669"/>
    <property type="project" value="TreeGrafter"/>
</dbReference>
<feature type="domain" description="TRAF-type" evidence="5">
    <location>
        <begin position="139"/>
        <end position="195"/>
    </location>
</feature>
<accession>A0A147BA62</accession>
<feature type="non-terminal residue" evidence="6">
    <location>
        <position position="1"/>
    </location>
</feature>
<keyword evidence="2 4" id="KW-0863">Zinc-finger</keyword>
<evidence type="ECO:0000256" key="4">
    <source>
        <dbReference type="PROSITE-ProRule" id="PRU00207"/>
    </source>
</evidence>
<evidence type="ECO:0000256" key="2">
    <source>
        <dbReference type="ARBA" id="ARBA00022771"/>
    </source>
</evidence>
<keyword evidence="1 4" id="KW-0479">Metal-binding</keyword>
<evidence type="ECO:0000259" key="5">
    <source>
        <dbReference type="PROSITE" id="PS50145"/>
    </source>
</evidence>
<sequence length="238" mass="27186">DVRCFNINAMPAMRLSPPPLLVDIDSVCGICRQKSLDLWKSNLQDQCICKDCLESGEQQPGESLSCPGSLFKCGYQSDVVPNCLNHLRTCPRRPTACPNECPYVLSKADLPRHMTEECPKRTQECRFCSGHFFVSEIRAHYDECPDYPVTCQFCSQVDIRRGNLDAHGTNCRKTPKRCKLASLGCTFKAPDDEMERHMTLDKHVFYFHQLQMQVNRLEALLRREGHRETGGHDRGEEC</sequence>
<dbReference type="Gene3D" id="3.30.40.10">
    <property type="entry name" value="Zinc/RING finger domain, C3HC4 (zinc finger)"/>
    <property type="match status" value="2"/>
</dbReference>
<feature type="zinc finger region" description="TRAF-type" evidence="4">
    <location>
        <begin position="139"/>
        <end position="195"/>
    </location>
</feature>
<feature type="zinc finger region" description="TRAF-type" evidence="4">
    <location>
        <begin position="86"/>
        <end position="128"/>
    </location>
</feature>
<keyword evidence="3 4" id="KW-0862">Zinc</keyword>
<dbReference type="SUPFAM" id="SSF49599">
    <property type="entry name" value="TRAF domain-like"/>
    <property type="match status" value="1"/>
</dbReference>
<reference evidence="6" key="1">
    <citation type="submission" date="2016-03" db="EMBL/GenBank/DDBJ databases">
        <title>Gut transcriptome analysis on engorged females of Ornithodoros mimon (Acari: Argasidae) and phylogenetic inferences of soft ticks.</title>
        <authorList>
            <person name="Landulfo G.A."/>
            <person name="Giovanni D."/>
            <person name="Carvalho E."/>
            <person name="Junqueira-de-Azevedo I."/>
            <person name="Patane J."/>
            <person name="Mendoca R."/>
            <person name="Barros-Battesti D."/>
        </authorList>
    </citation>
    <scope>NUCLEOTIDE SEQUENCE</scope>
    <source>
        <strain evidence="6">Females</strain>
        <tissue evidence="6">Gut</tissue>
    </source>
</reference>
<evidence type="ECO:0000256" key="3">
    <source>
        <dbReference type="ARBA" id="ARBA00022833"/>
    </source>
</evidence>
<dbReference type="InterPro" id="IPR013083">
    <property type="entry name" value="Znf_RING/FYVE/PHD"/>
</dbReference>
<dbReference type="Pfam" id="PF02176">
    <property type="entry name" value="zf-TRAF"/>
    <property type="match status" value="1"/>
</dbReference>
<evidence type="ECO:0000313" key="6">
    <source>
        <dbReference type="EMBL" id="JAR87666.1"/>
    </source>
</evidence>
<protein>
    <submittedName>
        <fullName evidence="6">Tnf receptor associated factor 4</fullName>
    </submittedName>
</protein>
<dbReference type="PROSITE" id="PS50145">
    <property type="entry name" value="ZF_TRAF"/>
    <property type="match status" value="2"/>
</dbReference>
<dbReference type="GO" id="GO:0008270">
    <property type="term" value="F:zinc ion binding"/>
    <property type="evidence" value="ECO:0007669"/>
    <property type="project" value="UniProtKB-KW"/>
</dbReference>
<keyword evidence="6" id="KW-0675">Receptor</keyword>